<accession>A0ABD2KHU3</accession>
<keyword evidence="4" id="KW-1185">Reference proteome</keyword>
<gene>
    <name evidence="3" type="ORF">niasHS_001237</name>
</gene>
<protein>
    <submittedName>
        <fullName evidence="3">Uncharacterized protein</fullName>
    </submittedName>
</protein>
<feature type="compositionally biased region" description="Basic and acidic residues" evidence="1">
    <location>
        <begin position="63"/>
        <end position="101"/>
    </location>
</feature>
<dbReference type="AlphaFoldDB" id="A0ABD2KHU3"/>
<feature type="region of interest" description="Disordered" evidence="1">
    <location>
        <begin position="28"/>
        <end position="123"/>
    </location>
</feature>
<feature type="compositionally biased region" description="Polar residues" evidence="1">
    <location>
        <begin position="102"/>
        <end position="123"/>
    </location>
</feature>
<dbReference type="EMBL" id="JBICCN010000024">
    <property type="protein sequence ID" value="KAL3102495.1"/>
    <property type="molecule type" value="Genomic_DNA"/>
</dbReference>
<evidence type="ECO:0000256" key="1">
    <source>
        <dbReference type="SAM" id="MobiDB-lite"/>
    </source>
</evidence>
<dbReference type="Proteomes" id="UP001620645">
    <property type="component" value="Unassembled WGS sequence"/>
</dbReference>
<organism evidence="3 4">
    <name type="scientific">Heterodera schachtii</name>
    <name type="common">Sugarbeet cyst nematode worm</name>
    <name type="synonym">Tylenchus schachtii</name>
    <dbReference type="NCBI Taxonomy" id="97005"/>
    <lineage>
        <taxon>Eukaryota</taxon>
        <taxon>Metazoa</taxon>
        <taxon>Ecdysozoa</taxon>
        <taxon>Nematoda</taxon>
        <taxon>Chromadorea</taxon>
        <taxon>Rhabditida</taxon>
        <taxon>Tylenchina</taxon>
        <taxon>Tylenchomorpha</taxon>
        <taxon>Tylenchoidea</taxon>
        <taxon>Heteroderidae</taxon>
        <taxon>Heteroderinae</taxon>
        <taxon>Heterodera</taxon>
    </lineage>
</organism>
<comment type="caution">
    <text evidence="3">The sequence shown here is derived from an EMBL/GenBank/DDBJ whole genome shotgun (WGS) entry which is preliminary data.</text>
</comment>
<evidence type="ECO:0000256" key="2">
    <source>
        <dbReference type="SAM" id="SignalP"/>
    </source>
</evidence>
<feature type="signal peptide" evidence="2">
    <location>
        <begin position="1"/>
        <end position="26"/>
    </location>
</feature>
<proteinExistence type="predicted"/>
<keyword evidence="2" id="KW-0732">Signal</keyword>
<sequence length="123" mass="13805">MRSKFAFFVIFAATVFLLFLLDEALAGGTSSKHKAGAKRDQRITLNSHLKSGQPKQIGMGVKQEPREKILKTTKERYQAPKPSHSKEFQKQHFKYDKKSKDNGSTTSENSRRGGTSSNNCTIL</sequence>
<reference evidence="3 4" key="1">
    <citation type="submission" date="2024-10" db="EMBL/GenBank/DDBJ databases">
        <authorList>
            <person name="Kim D."/>
        </authorList>
    </citation>
    <scope>NUCLEOTIDE SEQUENCE [LARGE SCALE GENOMIC DNA]</scope>
    <source>
        <strain evidence="3">Taebaek</strain>
    </source>
</reference>
<name>A0ABD2KHU3_HETSC</name>
<evidence type="ECO:0000313" key="4">
    <source>
        <dbReference type="Proteomes" id="UP001620645"/>
    </source>
</evidence>
<feature type="chain" id="PRO_5044877385" evidence="2">
    <location>
        <begin position="27"/>
        <end position="123"/>
    </location>
</feature>
<feature type="compositionally biased region" description="Polar residues" evidence="1">
    <location>
        <begin position="43"/>
        <end position="54"/>
    </location>
</feature>
<evidence type="ECO:0000313" key="3">
    <source>
        <dbReference type="EMBL" id="KAL3102495.1"/>
    </source>
</evidence>